<dbReference type="AlphaFoldDB" id="A0A160FPU6"/>
<sequence length="74" mass="8100">MVKTITESGEPVLITQNGKARVVVQDAQCYEDQQQTLALLKILALGQKDIRAGNFRDADAFFAELDAEGESRSS</sequence>
<dbReference type="InterPro" id="IPR036165">
    <property type="entry name" value="YefM-like_sf"/>
</dbReference>
<evidence type="ECO:0000313" key="4">
    <source>
        <dbReference type="Proteomes" id="UP000076852"/>
    </source>
</evidence>
<dbReference type="STRING" id="1804984.AYM40_09865"/>
<accession>A0A160FPU6</accession>
<protein>
    <recommendedName>
        <fullName evidence="2">Antitoxin</fullName>
    </recommendedName>
</protein>
<name>A0A160FPU6_9BURK</name>
<proteinExistence type="inferred from homology"/>
<dbReference type="EMBL" id="CP014578">
    <property type="protein sequence ID" value="ANB74644.1"/>
    <property type="molecule type" value="Genomic_DNA"/>
</dbReference>
<organism evidence="3 4">
    <name type="scientific">Paraburkholderia phytofirmans OLGA172</name>
    <dbReference type="NCBI Taxonomy" id="1417228"/>
    <lineage>
        <taxon>Bacteria</taxon>
        <taxon>Pseudomonadati</taxon>
        <taxon>Pseudomonadota</taxon>
        <taxon>Betaproteobacteria</taxon>
        <taxon>Burkholderiales</taxon>
        <taxon>Burkholderiaceae</taxon>
        <taxon>Paraburkholderia</taxon>
    </lineage>
</organism>
<dbReference type="Gene3D" id="3.40.1620.10">
    <property type="entry name" value="YefM-like domain"/>
    <property type="match status" value="1"/>
</dbReference>
<dbReference type="Pfam" id="PF02604">
    <property type="entry name" value="PhdYeFM_antitox"/>
    <property type="match status" value="1"/>
</dbReference>
<evidence type="ECO:0000256" key="1">
    <source>
        <dbReference type="ARBA" id="ARBA00009981"/>
    </source>
</evidence>
<dbReference type="KEGG" id="buz:AYM40_09865"/>
<comment type="function">
    <text evidence="2">Antitoxin component of a type II toxin-antitoxin (TA) system.</text>
</comment>
<dbReference type="NCBIfam" id="TIGR01552">
    <property type="entry name" value="phd_fam"/>
    <property type="match status" value="1"/>
</dbReference>
<dbReference type="Proteomes" id="UP000076852">
    <property type="component" value="Chromosome 1"/>
</dbReference>
<reference evidence="3 4" key="1">
    <citation type="journal article" date="2016" name="Gene">
        <title>PacBio SMRT assembly of a complex multi-replicon genome reveals chlorocatechol degradative operon in a region of genome plasticity.</title>
        <authorList>
            <person name="Ricker N."/>
            <person name="Shen S.Y."/>
            <person name="Goordial J."/>
            <person name="Jin S."/>
            <person name="Fulthorpe R.R."/>
        </authorList>
    </citation>
    <scope>NUCLEOTIDE SEQUENCE [LARGE SCALE GENOMIC DNA]</scope>
    <source>
        <strain evidence="3 4">OLGA172</strain>
    </source>
</reference>
<gene>
    <name evidence="3" type="ORF">AYM40_09865</name>
</gene>
<comment type="similarity">
    <text evidence="1 2">Belongs to the phD/YefM antitoxin family.</text>
</comment>
<keyword evidence="4" id="KW-1185">Reference proteome</keyword>
<evidence type="ECO:0000313" key="3">
    <source>
        <dbReference type="EMBL" id="ANB74644.1"/>
    </source>
</evidence>
<dbReference type="InterPro" id="IPR006442">
    <property type="entry name" value="Antitoxin_Phd/YefM"/>
</dbReference>
<evidence type="ECO:0000256" key="2">
    <source>
        <dbReference type="RuleBase" id="RU362080"/>
    </source>
</evidence>
<dbReference type="SUPFAM" id="SSF143120">
    <property type="entry name" value="YefM-like"/>
    <property type="match status" value="1"/>
</dbReference>